<dbReference type="EMBL" id="VXIV02003507">
    <property type="protein sequence ID" value="KAF6016588.1"/>
    <property type="molecule type" value="Genomic_DNA"/>
</dbReference>
<evidence type="ECO:0000256" key="1">
    <source>
        <dbReference type="SAM" id="MobiDB-lite"/>
    </source>
</evidence>
<reference evidence="4" key="1">
    <citation type="submission" date="2020-06" db="EMBL/GenBank/DDBJ databases">
        <title>Draft genome of Bugula neritina, a colonial animal packing powerful symbionts and potential medicines.</title>
        <authorList>
            <person name="Rayko M."/>
        </authorList>
    </citation>
    <scope>NUCLEOTIDE SEQUENCE [LARGE SCALE GENOMIC DNA]</scope>
    <source>
        <strain evidence="4">Kwan_BN1</strain>
    </source>
</reference>
<keyword evidence="2" id="KW-0812">Transmembrane</keyword>
<keyword evidence="5" id="KW-1185">Reference proteome</keyword>
<dbReference type="OrthoDB" id="10249433at2759"/>
<feature type="transmembrane region" description="Helical" evidence="2">
    <location>
        <begin position="48"/>
        <end position="67"/>
    </location>
</feature>
<evidence type="ECO:0000313" key="5">
    <source>
        <dbReference type="Proteomes" id="UP000593567"/>
    </source>
</evidence>
<name>A0A7J7ITN9_BUGNE</name>
<feature type="region of interest" description="Disordered" evidence="1">
    <location>
        <begin position="1"/>
        <end position="20"/>
    </location>
</feature>
<dbReference type="PANTHER" id="PTHR12277:SF194">
    <property type="entry name" value="FI04476P"/>
    <property type="match status" value="1"/>
</dbReference>
<feature type="domain" description="Serine aminopeptidase S33" evidence="3">
    <location>
        <begin position="144"/>
        <end position="266"/>
    </location>
</feature>
<dbReference type="AlphaFoldDB" id="A0A7J7ITN9"/>
<evidence type="ECO:0000313" key="4">
    <source>
        <dbReference type="EMBL" id="KAF6016588.1"/>
    </source>
</evidence>
<keyword evidence="2" id="KW-1133">Transmembrane helix</keyword>
<dbReference type="GO" id="GO:0047372">
    <property type="term" value="F:monoacylglycerol lipase activity"/>
    <property type="evidence" value="ECO:0007669"/>
    <property type="project" value="TreeGrafter"/>
</dbReference>
<dbReference type="SUPFAM" id="SSF53474">
    <property type="entry name" value="alpha/beta-Hydrolases"/>
    <property type="match status" value="1"/>
</dbReference>
<dbReference type="GO" id="GO:0005789">
    <property type="term" value="C:endoplasmic reticulum membrane"/>
    <property type="evidence" value="ECO:0007669"/>
    <property type="project" value="TreeGrafter"/>
</dbReference>
<organism evidence="4 5">
    <name type="scientific">Bugula neritina</name>
    <name type="common">Brown bryozoan</name>
    <name type="synonym">Sertularia neritina</name>
    <dbReference type="NCBI Taxonomy" id="10212"/>
    <lineage>
        <taxon>Eukaryota</taxon>
        <taxon>Metazoa</taxon>
        <taxon>Spiralia</taxon>
        <taxon>Lophotrochozoa</taxon>
        <taxon>Bryozoa</taxon>
        <taxon>Gymnolaemata</taxon>
        <taxon>Cheilostomatida</taxon>
        <taxon>Flustrina</taxon>
        <taxon>Buguloidea</taxon>
        <taxon>Bugulidae</taxon>
        <taxon>Bugula</taxon>
    </lineage>
</organism>
<dbReference type="GO" id="GO:0004622">
    <property type="term" value="F:phosphatidylcholine lysophospholipase activity"/>
    <property type="evidence" value="ECO:0007669"/>
    <property type="project" value="TreeGrafter"/>
</dbReference>
<dbReference type="InterPro" id="IPR022742">
    <property type="entry name" value="Hydrolase_4"/>
</dbReference>
<evidence type="ECO:0000259" key="3">
    <source>
        <dbReference type="Pfam" id="PF12146"/>
    </source>
</evidence>
<protein>
    <submittedName>
        <fullName evidence="4">ABHD12</fullName>
    </submittedName>
</protein>
<proteinExistence type="predicted"/>
<dbReference type="PANTHER" id="PTHR12277">
    <property type="entry name" value="ALPHA/BETA HYDROLASE DOMAIN-CONTAINING PROTEIN"/>
    <property type="match status" value="1"/>
</dbReference>
<sequence>METVTAQEKSDKSSQQSAKKTQFNVNKTSCSDRVNSLLRYLLVKTVDLLLFLVLFLFVLAPLTVKLFPGMGKHFIYLNGLSLPSYFQDLSNPASFGLNSTKNFYLSTDKNVVIGAWHTLPKQLEGDGYKHEEYESLLSRTKHPILLYCHGNAFTRSTSHRVALYKLLASLGFHVISFDYRGYGDSSGTPTFEDGLVTDAVTLYLWLREKAGPDVPIYVWGHSLGSGVGTKAVRYLNEKKEYPAGLILEAPFNSIYDVARSNPLLKVVSRLWWYEGALQTTMELNNIYFKTDENICHVDTPVLILHAEDDEIVPVELAYKLYESSKRRPPTFPSVTLHVFPYERRLLHKYIYTAEELPSLIRTFMDDSRKN</sequence>
<evidence type="ECO:0000256" key="2">
    <source>
        <dbReference type="SAM" id="Phobius"/>
    </source>
</evidence>
<comment type="caution">
    <text evidence="4">The sequence shown here is derived from an EMBL/GenBank/DDBJ whole genome shotgun (WGS) entry which is preliminary data.</text>
</comment>
<accession>A0A7J7ITN9</accession>
<dbReference type="Gene3D" id="3.40.50.1820">
    <property type="entry name" value="alpha/beta hydrolase"/>
    <property type="match status" value="1"/>
</dbReference>
<dbReference type="GO" id="GO:0006660">
    <property type="term" value="P:phosphatidylserine catabolic process"/>
    <property type="evidence" value="ECO:0007669"/>
    <property type="project" value="TreeGrafter"/>
</dbReference>
<gene>
    <name evidence="4" type="ORF">EB796_025106</name>
</gene>
<keyword evidence="2" id="KW-0472">Membrane</keyword>
<dbReference type="Pfam" id="PF12146">
    <property type="entry name" value="Hydrolase_4"/>
    <property type="match status" value="1"/>
</dbReference>
<dbReference type="InterPro" id="IPR029058">
    <property type="entry name" value="AB_hydrolase_fold"/>
</dbReference>
<dbReference type="Proteomes" id="UP000593567">
    <property type="component" value="Unassembled WGS sequence"/>
</dbReference>
<dbReference type="GO" id="GO:0052651">
    <property type="term" value="P:monoacylglycerol catabolic process"/>
    <property type="evidence" value="ECO:0007669"/>
    <property type="project" value="TreeGrafter"/>
</dbReference>